<protein>
    <submittedName>
        <fullName evidence="2">Sulfotransferase</fullName>
    </submittedName>
</protein>
<gene>
    <name evidence="2" type="ORF">F9B16_01850</name>
</gene>
<evidence type="ECO:0000313" key="3">
    <source>
        <dbReference type="Proteomes" id="UP000483004"/>
    </source>
</evidence>
<keyword evidence="3" id="KW-1185">Reference proteome</keyword>
<dbReference type="Proteomes" id="UP000483004">
    <property type="component" value="Unassembled WGS sequence"/>
</dbReference>
<dbReference type="EMBL" id="WBMR01000002">
    <property type="protein sequence ID" value="KAB2390012.1"/>
    <property type="molecule type" value="Genomic_DNA"/>
</dbReference>
<reference evidence="2 3" key="1">
    <citation type="submission" date="2019-09" db="EMBL/GenBank/DDBJ databases">
        <title>Actinomadura physcomitrii sp. nov., a novel actinomycete isolated from moss [Physcomitrium sphaericum (Ludw) Fuernr].</title>
        <authorList>
            <person name="Liu C."/>
            <person name="Zhuang X."/>
        </authorList>
    </citation>
    <scope>NUCLEOTIDE SEQUENCE [LARGE SCALE GENOMIC DNA]</scope>
    <source>
        <strain evidence="2 3">CYP1-1B</strain>
    </source>
</reference>
<accession>A0A6L3WDA8</accession>
<feature type="compositionally biased region" description="Basic residues" evidence="1">
    <location>
        <begin position="22"/>
        <end position="39"/>
    </location>
</feature>
<keyword evidence="2" id="KW-0808">Transferase</keyword>
<dbReference type="OrthoDB" id="3472417at2"/>
<dbReference type="InterPro" id="IPR027417">
    <property type="entry name" value="P-loop_NTPase"/>
</dbReference>
<proteinExistence type="predicted"/>
<evidence type="ECO:0000313" key="2">
    <source>
        <dbReference type="EMBL" id="KAB2390012.1"/>
    </source>
</evidence>
<dbReference type="Pfam" id="PF13469">
    <property type="entry name" value="Sulfotransfer_3"/>
    <property type="match status" value="1"/>
</dbReference>
<dbReference type="SUPFAM" id="SSF52540">
    <property type="entry name" value="P-loop containing nucleoside triphosphate hydrolases"/>
    <property type="match status" value="1"/>
</dbReference>
<feature type="region of interest" description="Disordered" evidence="1">
    <location>
        <begin position="1"/>
        <end position="43"/>
    </location>
</feature>
<organism evidence="2 3">
    <name type="scientific">Actinomadura montaniterrae</name>
    <dbReference type="NCBI Taxonomy" id="1803903"/>
    <lineage>
        <taxon>Bacteria</taxon>
        <taxon>Bacillati</taxon>
        <taxon>Actinomycetota</taxon>
        <taxon>Actinomycetes</taxon>
        <taxon>Streptosporangiales</taxon>
        <taxon>Thermomonosporaceae</taxon>
        <taxon>Actinomadura</taxon>
    </lineage>
</organism>
<dbReference type="Gene3D" id="3.40.50.300">
    <property type="entry name" value="P-loop containing nucleotide triphosphate hydrolases"/>
    <property type="match status" value="1"/>
</dbReference>
<evidence type="ECO:0000256" key="1">
    <source>
        <dbReference type="SAM" id="MobiDB-lite"/>
    </source>
</evidence>
<dbReference type="AlphaFoldDB" id="A0A6L3WDA8"/>
<sequence length="317" mass="34143">MALAGDALAHRPRPEPAAARHPVGRRLHRRRARGQRRVHAPAQGAGGPVTALLLLGAQRSGTTALAHALSRAYADAGGIFTVNGKLPYLLSRWTTAADLAGRHFRADEIAYALRRRPPAGEGADRWLKGVDDVLREAAAAAARGAHDAHGPADAPGDPAAALVADVIAKAYAPWPRWGDKYNEYLLDLPAVLSAVPDARLVLLVRNPLEAAASQLEWTGDRPWRPRTVEDACAKWAAWHRPWLETAPGLDPDRVLVIGYRALCEGRATDRLSAFCDLDLGPYVTGLRATRPDPGTDHLPAGTARVWRALCEMESSTT</sequence>
<dbReference type="GO" id="GO:0016740">
    <property type="term" value="F:transferase activity"/>
    <property type="evidence" value="ECO:0007669"/>
    <property type="project" value="UniProtKB-KW"/>
</dbReference>
<name>A0A6L3WDA8_9ACTN</name>
<comment type="caution">
    <text evidence="2">The sequence shown here is derived from an EMBL/GenBank/DDBJ whole genome shotgun (WGS) entry which is preliminary data.</text>
</comment>